<evidence type="ECO:0000313" key="4">
    <source>
        <dbReference type="EMBL" id="QAV36621.1"/>
    </source>
</evidence>
<evidence type="ECO:0000313" key="5">
    <source>
        <dbReference type="EMBL" id="QAV38818.1"/>
    </source>
</evidence>
<evidence type="ECO:0000313" key="6">
    <source>
        <dbReference type="EMBL" id="QAV40001.1"/>
    </source>
</evidence>
<evidence type="ECO:0000313" key="3">
    <source>
        <dbReference type="EMBL" id="QAV35607.1"/>
    </source>
</evidence>
<dbReference type="EMBL" id="MK388119">
    <property type="protein sequence ID" value="QAV38818.1"/>
    <property type="molecule type" value="Genomic_DNA"/>
</dbReference>
<dbReference type="EMBL" id="MK388128">
    <property type="protein sequence ID" value="QAV40339.1"/>
    <property type="molecule type" value="Genomic_DNA"/>
</dbReference>
<evidence type="ECO:0000313" key="13">
    <source>
        <dbReference type="Proteomes" id="UP000294127"/>
    </source>
</evidence>
<evidence type="ECO:0000313" key="8">
    <source>
        <dbReference type="EMBL" id="QAV40339.1"/>
    </source>
</evidence>
<dbReference type="Pfam" id="PF05941">
    <property type="entry name" value="Chordopox_A20R"/>
    <property type="match status" value="1"/>
</dbReference>
<protein>
    <submittedName>
        <fullName evidence="4">M111R</fullName>
    </submittedName>
</protein>
<evidence type="ECO:0000313" key="11">
    <source>
        <dbReference type="Proteomes" id="UP000291627"/>
    </source>
</evidence>
<name>A0A481N7M6_9POXV</name>
<dbReference type="EMBL" id="MK388103">
    <property type="protein sequence ID" value="QAV36114.1"/>
    <property type="molecule type" value="Genomic_DNA"/>
</dbReference>
<sequence>MTATDDLSKLKELLKLKQCLYISDQKTRDHYNTIVDWASYKYWKLDICKIVTAETSISYYYKAPAKKPFKIDKGNYIFLPMCFGNVFIYFKGSMMELGSGNTADIDDRMKEINDAILRDVDVEFLRFVYFKERWILEDCFSKYRSPVDVLRTVEGLSTVPYTHVKVDEDRWFCENDYDCLEEYFLSRMSDFKPECLCFIKEGYSDRYIVDFFSHGYVRVKDIELEQVSTNCFFPTIRTAFDGYVLVKDIDHLVKSRTRINSYVTVKKKKRYMILTNTGSDVSESSSEALCRIMNHLGPTFFVNGKYISKINNNACIQRLSKSLGIQKSCKNIKELADSVSSSEELKTQLCTRSMFEIVRECLGYPKHDFLTLVNNMKFNINNNVVVSFTLEDVTCLNNPNVSVIYGNFNNFVSLFNVLSNVKQSVRDSVCV</sequence>
<dbReference type="Gene3D" id="6.10.140.1880">
    <property type="match status" value="1"/>
</dbReference>
<dbReference type="Proteomes" id="UP000293155">
    <property type="component" value="Genome"/>
</dbReference>
<dbReference type="Proteomes" id="UP000292684">
    <property type="component" value="Segment"/>
</dbReference>
<dbReference type="Proteomes" id="UP000291149">
    <property type="component" value="Segment"/>
</dbReference>
<dbReference type="Proteomes" id="UP000293529">
    <property type="component" value="Segment"/>
</dbReference>
<dbReference type="Proteomes" id="UP000291627">
    <property type="component" value="Segment"/>
</dbReference>
<dbReference type="Proteomes" id="UP000293753">
    <property type="component" value="Genome"/>
</dbReference>
<dbReference type="InterPro" id="IPR010267">
    <property type="entry name" value="Chordopox_A20R"/>
</dbReference>
<evidence type="ECO:0000313" key="9">
    <source>
        <dbReference type="EMBL" id="QAV41522.1"/>
    </source>
</evidence>
<dbReference type="GO" id="GO:0006260">
    <property type="term" value="P:DNA replication"/>
    <property type="evidence" value="ECO:0007669"/>
    <property type="project" value="UniProtKB-KW"/>
</dbReference>
<accession>A0A481N7M6</accession>
<dbReference type="EMBL" id="MK388135">
    <property type="protein sequence ID" value="QAV41522.1"/>
    <property type="molecule type" value="Genomic_DNA"/>
</dbReference>
<dbReference type="Proteomes" id="UP000293046">
    <property type="component" value="Segment"/>
</dbReference>
<evidence type="ECO:0000313" key="12">
    <source>
        <dbReference type="Proteomes" id="UP000291891"/>
    </source>
</evidence>
<evidence type="ECO:0000256" key="1">
    <source>
        <dbReference type="ARBA" id="ARBA00022705"/>
    </source>
</evidence>
<evidence type="ECO:0000313" key="10">
    <source>
        <dbReference type="EMBL" id="QAV42874.1"/>
    </source>
</evidence>
<dbReference type="EMBL" id="MK388143">
    <property type="protein sequence ID" value="QAV42874.1"/>
    <property type="molecule type" value="Genomic_DNA"/>
</dbReference>
<dbReference type="Proteomes" id="UP000291891">
    <property type="component" value="Segment"/>
</dbReference>
<dbReference type="EMBL" id="MK388102">
    <property type="protein sequence ID" value="QAV35945.1"/>
    <property type="molecule type" value="Genomic_DNA"/>
</dbReference>
<dbReference type="EMBL" id="MK388126">
    <property type="protein sequence ID" value="QAV40001.1"/>
    <property type="molecule type" value="Genomic_DNA"/>
</dbReference>
<organism evidence="4 13">
    <name type="scientific">Myxoma virus</name>
    <dbReference type="NCBI Taxonomy" id="10273"/>
    <lineage>
        <taxon>Viruses</taxon>
        <taxon>Varidnaviria</taxon>
        <taxon>Bamfordvirae</taxon>
        <taxon>Nucleocytoviricota</taxon>
        <taxon>Pokkesviricetes</taxon>
        <taxon>Chitovirales</taxon>
        <taxon>Poxviridae</taxon>
        <taxon>Chordopoxvirinae</taxon>
        <taxon>Leporipoxvirus</taxon>
        <taxon>Leporipoxvirus myxoma</taxon>
    </lineage>
</organism>
<reference evidence="11 12" key="1">
    <citation type="journal article" date="2019" name="J. Virol.">
        <title>Punctuated evolution of myxoma virus: rapid and disjunct evolution of a recent viral lineage in Australia.</title>
        <authorList>
            <person name="Eden J.-S."/>
            <person name="Kerr P.J."/>
            <person name="Holmes E.C."/>
        </authorList>
    </citation>
    <scope>NUCLEOTIDE SEQUENCE [LARGE SCALE GENOMIC DNA]</scope>
    <source>
        <strain evidence="3">Aust/SA/Adelaide Hills/05-2012</strain>
        <strain evidence="5">Aust/SA/Mt Gambier/01-2015</strain>
        <strain evidence="10">Aust/SA/Mt Gambier/03-2015</strain>
        <strain evidence="9">Aust/SA/Mt Gambier/09-2015</strain>
        <strain evidence="6">Aust/SA/Pukatja/03-2016</strain>
        <strain evidence="7">Aust/SA/Quorn/03-2016</strain>
        <strain evidence="8">Aust/SA/Sandy Creek/04-2016</strain>
        <strain evidence="4">Aust/SA/Turretfield</strain>
        <strain evidence="2">Aust/Vic/Wonga Park/03-2012</strain>
    </source>
</reference>
<dbReference type="EMBL" id="MK388099">
    <property type="protein sequence ID" value="QAV35438.1"/>
    <property type="molecule type" value="Genomic_DNA"/>
</dbReference>
<dbReference type="EMBL" id="MK388106">
    <property type="protein sequence ID" value="QAV36621.1"/>
    <property type="molecule type" value="Genomic_DNA"/>
</dbReference>
<dbReference type="EMBL" id="MK388127">
    <property type="protein sequence ID" value="QAV40170.1"/>
    <property type="molecule type" value="Genomic_DNA"/>
</dbReference>
<dbReference type="EMBL" id="MK388113">
    <property type="protein sequence ID" value="QAV37804.1"/>
    <property type="molecule type" value="Genomic_DNA"/>
</dbReference>
<gene>
    <name evidence="4" type="primary">m111R</name>
</gene>
<evidence type="ECO:0000313" key="2">
    <source>
        <dbReference type="EMBL" id="QAV35438.1"/>
    </source>
</evidence>
<keyword evidence="1" id="KW-0235">DNA replication</keyword>
<dbReference type="Proteomes" id="UP000294127">
    <property type="component" value="Segment"/>
</dbReference>
<dbReference type="Proteomes" id="UP000293058">
    <property type="component" value="Genome"/>
</dbReference>
<dbReference type="Proteomes" id="UP000292406">
    <property type="component" value="Segment"/>
</dbReference>
<proteinExistence type="predicted"/>
<dbReference type="Proteomes" id="UP000292368">
    <property type="component" value="Segment"/>
</dbReference>
<dbReference type="EMBL" id="MK388100">
    <property type="protein sequence ID" value="QAV35607.1"/>
    <property type="molecule type" value="Genomic_DNA"/>
</dbReference>
<evidence type="ECO:0000313" key="7">
    <source>
        <dbReference type="EMBL" id="QAV40170.1"/>
    </source>
</evidence>